<sequence length="212" mass="21776">MAFDLHDRLEHLAGPAAAPGPDTVEADLARARTALRRNRFTRIAGASGVAALVLTAALVVPGLHGSGPAAPPAGGGAATVHLVAYEGAQPAGFTIDQVPQGWEVQGVDRDGLTLAPVGIADRDPHSFEGKITVLAERSIPDGVGKQSVTVQGRPAVLAVMKGNTKPSTLFIKQDNGVYLVIQVWPTLGWTGTDIVSFGNGIHMEPGALTTAG</sequence>
<organism evidence="2 3">
    <name type="scientific">Dactylosporangium matsuzakiense</name>
    <dbReference type="NCBI Taxonomy" id="53360"/>
    <lineage>
        <taxon>Bacteria</taxon>
        <taxon>Bacillati</taxon>
        <taxon>Actinomycetota</taxon>
        <taxon>Actinomycetes</taxon>
        <taxon>Micromonosporales</taxon>
        <taxon>Micromonosporaceae</taxon>
        <taxon>Dactylosporangium</taxon>
    </lineage>
</organism>
<dbReference type="RefSeq" id="WP_261960102.1">
    <property type="nucleotide sequence ID" value="NZ_BAAAXA010000001.1"/>
</dbReference>
<evidence type="ECO:0000313" key="2">
    <source>
        <dbReference type="EMBL" id="GLL00500.1"/>
    </source>
</evidence>
<feature type="transmembrane region" description="Helical" evidence="1">
    <location>
        <begin position="40"/>
        <end position="63"/>
    </location>
</feature>
<evidence type="ECO:0000313" key="3">
    <source>
        <dbReference type="Proteomes" id="UP001143480"/>
    </source>
</evidence>
<evidence type="ECO:0000256" key="1">
    <source>
        <dbReference type="SAM" id="Phobius"/>
    </source>
</evidence>
<keyword evidence="1" id="KW-0812">Transmembrane</keyword>
<protein>
    <submittedName>
        <fullName evidence="2">Uncharacterized protein</fullName>
    </submittedName>
</protein>
<dbReference type="AlphaFoldDB" id="A0A9W6KI37"/>
<reference evidence="2" key="2">
    <citation type="submission" date="2023-01" db="EMBL/GenBank/DDBJ databases">
        <authorList>
            <person name="Sun Q."/>
            <person name="Evtushenko L."/>
        </authorList>
    </citation>
    <scope>NUCLEOTIDE SEQUENCE</scope>
    <source>
        <strain evidence="2">VKM Ac-1321</strain>
    </source>
</reference>
<keyword evidence="1" id="KW-0472">Membrane</keyword>
<keyword evidence="3" id="KW-1185">Reference proteome</keyword>
<accession>A0A9W6KI37</accession>
<dbReference type="Proteomes" id="UP001143480">
    <property type="component" value="Unassembled WGS sequence"/>
</dbReference>
<gene>
    <name evidence="2" type="ORF">GCM10017581_022410</name>
</gene>
<dbReference type="EMBL" id="BSFP01000009">
    <property type="protein sequence ID" value="GLL00500.1"/>
    <property type="molecule type" value="Genomic_DNA"/>
</dbReference>
<keyword evidence="1" id="KW-1133">Transmembrane helix</keyword>
<comment type="caution">
    <text evidence="2">The sequence shown here is derived from an EMBL/GenBank/DDBJ whole genome shotgun (WGS) entry which is preliminary data.</text>
</comment>
<reference evidence="2" key="1">
    <citation type="journal article" date="2014" name="Int. J. Syst. Evol. Microbiol.">
        <title>Complete genome sequence of Corynebacterium casei LMG S-19264T (=DSM 44701T), isolated from a smear-ripened cheese.</title>
        <authorList>
            <consortium name="US DOE Joint Genome Institute (JGI-PGF)"/>
            <person name="Walter F."/>
            <person name="Albersmeier A."/>
            <person name="Kalinowski J."/>
            <person name="Ruckert C."/>
        </authorList>
    </citation>
    <scope>NUCLEOTIDE SEQUENCE</scope>
    <source>
        <strain evidence="2">VKM Ac-1321</strain>
    </source>
</reference>
<name>A0A9W6KI37_9ACTN</name>
<proteinExistence type="predicted"/>